<evidence type="ECO:0000313" key="12">
    <source>
        <dbReference type="EMBL" id="KAB1636001.1"/>
    </source>
</evidence>
<dbReference type="SUPFAM" id="SSF52317">
    <property type="entry name" value="Class I glutamine amidotransferase-like"/>
    <property type="match status" value="1"/>
</dbReference>
<gene>
    <name evidence="9 12" type="primary">guaA</name>
    <name evidence="12" type="ORF">F8C90_10110</name>
</gene>
<dbReference type="SUPFAM" id="SSF52402">
    <property type="entry name" value="Adenine nucleotide alpha hydrolases-like"/>
    <property type="match status" value="1"/>
</dbReference>
<dbReference type="GeneID" id="98658761"/>
<dbReference type="PRINTS" id="PR00099">
    <property type="entry name" value="CPSGATASE"/>
</dbReference>
<dbReference type="InterPro" id="IPR017926">
    <property type="entry name" value="GATASE"/>
</dbReference>
<dbReference type="Gene3D" id="3.30.300.10">
    <property type="match status" value="1"/>
</dbReference>
<dbReference type="InterPro" id="IPR029062">
    <property type="entry name" value="Class_I_gatase-like"/>
</dbReference>
<comment type="subunit">
    <text evidence="9">Homodimer.</text>
</comment>
<dbReference type="Pfam" id="PF00958">
    <property type="entry name" value="GMP_synt_C"/>
    <property type="match status" value="1"/>
</dbReference>
<dbReference type="Pfam" id="PF02540">
    <property type="entry name" value="NAD_synthase"/>
    <property type="match status" value="1"/>
</dbReference>
<dbReference type="PRINTS" id="PR00096">
    <property type="entry name" value="GATASE"/>
</dbReference>
<dbReference type="Proteomes" id="UP000468668">
    <property type="component" value="Unassembled WGS sequence"/>
</dbReference>
<dbReference type="EC" id="6.3.5.2" evidence="9"/>
<evidence type="ECO:0000259" key="11">
    <source>
        <dbReference type="PROSITE" id="PS51553"/>
    </source>
</evidence>
<dbReference type="InterPro" id="IPR004739">
    <property type="entry name" value="GMP_synth_GATase"/>
</dbReference>
<evidence type="ECO:0000256" key="8">
    <source>
        <dbReference type="ARBA" id="ARBA00022962"/>
    </source>
</evidence>
<organism evidence="12 13">
    <name type="scientific">Ellagibacter isourolithinifaciens</name>
    <dbReference type="NCBI Taxonomy" id="2137581"/>
    <lineage>
        <taxon>Bacteria</taxon>
        <taxon>Bacillati</taxon>
        <taxon>Actinomycetota</taxon>
        <taxon>Coriobacteriia</taxon>
        <taxon>Eggerthellales</taxon>
        <taxon>Eggerthellaceae</taxon>
        <taxon>Ellagibacter</taxon>
    </lineage>
</organism>
<keyword evidence="8 9" id="KW-0315">Glutamine amidotransferase</keyword>
<evidence type="ECO:0000256" key="10">
    <source>
        <dbReference type="PROSITE-ProRule" id="PRU00886"/>
    </source>
</evidence>
<dbReference type="UniPathway" id="UPA00189">
    <property type="reaction ID" value="UER00296"/>
</dbReference>
<feature type="active site" evidence="9">
    <location>
        <position position="174"/>
    </location>
</feature>
<dbReference type="Gene3D" id="3.40.50.620">
    <property type="entry name" value="HUPs"/>
    <property type="match status" value="1"/>
</dbReference>
<evidence type="ECO:0000256" key="3">
    <source>
        <dbReference type="ARBA" id="ARBA00022598"/>
    </source>
</evidence>
<dbReference type="GO" id="GO:0005524">
    <property type="term" value="F:ATP binding"/>
    <property type="evidence" value="ECO:0007669"/>
    <property type="project" value="UniProtKB-UniRule"/>
</dbReference>
<proteinExistence type="inferred from homology"/>
<evidence type="ECO:0000256" key="2">
    <source>
        <dbReference type="ARBA" id="ARBA00005153"/>
    </source>
</evidence>
<keyword evidence="4 9" id="KW-0547">Nucleotide-binding</keyword>
<dbReference type="InterPro" id="IPR022310">
    <property type="entry name" value="NAD/GMP_synthase"/>
</dbReference>
<dbReference type="InterPro" id="IPR001674">
    <property type="entry name" value="GMP_synth_C"/>
</dbReference>
<evidence type="ECO:0000256" key="7">
    <source>
        <dbReference type="ARBA" id="ARBA00022840"/>
    </source>
</evidence>
<dbReference type="GO" id="GO:0005829">
    <property type="term" value="C:cytosol"/>
    <property type="evidence" value="ECO:0007669"/>
    <property type="project" value="TreeGrafter"/>
</dbReference>
<comment type="caution">
    <text evidence="12">The sequence shown here is derived from an EMBL/GenBank/DDBJ whole genome shotgun (WGS) entry which is preliminary data.</text>
</comment>
<protein>
    <recommendedName>
        <fullName evidence="9">GMP synthase [glutamine-hydrolyzing]</fullName>
        <ecNumber evidence="9">6.3.5.2</ecNumber>
    </recommendedName>
    <alternativeName>
        <fullName evidence="9">GMP synthetase</fullName>
    </alternativeName>
    <alternativeName>
        <fullName evidence="9">Glutamine amidotransferase</fullName>
    </alternativeName>
</protein>
<sequence length="534" mass="58969">MSASSQASAQKVLVFDFGAQYGQLIARRVRDLHVYSEIVPCDITAEEVREMSPSAIILSGGPASVNAEDAPLVDPAIYELGVPVLGFCYGHQITAVTLGGTVFHPEVGEYGPATLHVEGGALFEGTPTDQTVWMSHFDAVRDVPEGFTVAASTDVCPVAAMENAEKRIYTTQFHPEVKHTEFGQQILSNFLFNVCKLEKNWSMDNLVETMTAEFREKVGEDRVILALSGGVDSSVVAALGARAIGKQMTCVFVNHGLLRKGEPEQVEEVFTKQFDVDFIHVHAEDRYAELLAGVTEPEQKRRIIGTQFWKEFFAVAQQLETDGKPVKYLAQGTIYPDIIESGARKTGGKASTIKSHHNLIPFPDGVSFDLIEPLDHFFKDEVRELGLALGLPAHIVYRQPFPGPGLAIRIIGAVDKEKLEILKNADAIVREELDAYNERLFEETGERNSEHSCWQYFAVLPDIKSVGVMGDERTYLRPIILRAVESSDAMTADWAKLPYEVLGKISSRIVAEVPGANRVCYDITPKPPSTIEWE</sequence>
<dbReference type="AlphaFoldDB" id="A0A6N6NPP2"/>
<keyword evidence="6 9" id="KW-0658">Purine biosynthesis</keyword>
<dbReference type="InterPro" id="IPR025777">
    <property type="entry name" value="GMPS_ATP_PPase_dom"/>
</dbReference>
<evidence type="ECO:0000256" key="4">
    <source>
        <dbReference type="ARBA" id="ARBA00022741"/>
    </source>
</evidence>
<dbReference type="EMBL" id="WAJR01000038">
    <property type="protein sequence ID" value="KAB1636001.1"/>
    <property type="molecule type" value="Genomic_DNA"/>
</dbReference>
<dbReference type="InterPro" id="IPR022955">
    <property type="entry name" value="GMP_synthase"/>
</dbReference>
<keyword evidence="7 9" id="KW-0067">ATP-binding</keyword>
<comment type="pathway">
    <text evidence="2 9">Purine metabolism; GMP biosynthesis; GMP from XMP (L-Gln route): step 1/1.</text>
</comment>
<evidence type="ECO:0000256" key="5">
    <source>
        <dbReference type="ARBA" id="ARBA00022749"/>
    </source>
</evidence>
<dbReference type="HAMAP" id="MF_00344">
    <property type="entry name" value="GMP_synthase"/>
    <property type="match status" value="1"/>
</dbReference>
<evidence type="ECO:0000313" key="13">
    <source>
        <dbReference type="Proteomes" id="UP000468668"/>
    </source>
</evidence>
<dbReference type="PROSITE" id="PS51273">
    <property type="entry name" value="GATASE_TYPE_1"/>
    <property type="match status" value="1"/>
</dbReference>
<dbReference type="NCBIfam" id="TIGR00888">
    <property type="entry name" value="guaA_Nterm"/>
    <property type="match status" value="1"/>
</dbReference>
<feature type="binding site" evidence="10">
    <location>
        <begin position="228"/>
        <end position="234"/>
    </location>
    <ligand>
        <name>ATP</name>
        <dbReference type="ChEBI" id="CHEBI:30616"/>
    </ligand>
</feature>
<evidence type="ECO:0000256" key="1">
    <source>
        <dbReference type="ARBA" id="ARBA00002332"/>
    </source>
</evidence>
<dbReference type="SUPFAM" id="SSF54810">
    <property type="entry name" value="GMP synthetase C-terminal dimerisation domain"/>
    <property type="match status" value="1"/>
</dbReference>
<dbReference type="PANTHER" id="PTHR11922">
    <property type="entry name" value="GMP SYNTHASE-RELATED"/>
    <property type="match status" value="1"/>
</dbReference>
<dbReference type="PANTHER" id="PTHR11922:SF2">
    <property type="entry name" value="GMP SYNTHASE [GLUTAMINE-HYDROLYZING]"/>
    <property type="match status" value="1"/>
</dbReference>
<accession>A0A6N6NPP2</accession>
<dbReference type="RefSeq" id="WP_158050393.1">
    <property type="nucleotide sequence ID" value="NZ_WAJR01000038.1"/>
</dbReference>
<reference evidence="12 13" key="1">
    <citation type="submission" date="2019-09" db="EMBL/GenBank/DDBJ databases">
        <title>Whole genome shotgun sequencing (WGS) of Ellagibacter isourolithinifaciens DSM 104140(T) and Adlercreutzia muris DSM 29508(T).</title>
        <authorList>
            <person name="Stoll D.A."/>
            <person name="Danylec N."/>
            <person name="Huch M."/>
        </authorList>
    </citation>
    <scope>NUCLEOTIDE SEQUENCE [LARGE SCALE GENOMIC DNA]</scope>
    <source>
        <strain evidence="12 13">DSM 104140</strain>
    </source>
</reference>
<evidence type="ECO:0000256" key="6">
    <source>
        <dbReference type="ARBA" id="ARBA00022755"/>
    </source>
</evidence>
<feature type="domain" description="GMPS ATP-PPase" evidence="11">
    <location>
        <begin position="201"/>
        <end position="398"/>
    </location>
</feature>
<keyword evidence="3 9" id="KW-0436">Ligase</keyword>
<dbReference type="NCBIfam" id="NF000848">
    <property type="entry name" value="PRK00074.1"/>
    <property type="match status" value="1"/>
</dbReference>
<dbReference type="FunFam" id="3.30.300.10:FF:000002">
    <property type="entry name" value="GMP synthase [glutamine-hydrolyzing]"/>
    <property type="match status" value="1"/>
</dbReference>
<keyword evidence="13" id="KW-1185">Reference proteome</keyword>
<feature type="active site" evidence="9">
    <location>
        <position position="176"/>
    </location>
</feature>
<comment type="function">
    <text evidence="1 9">Catalyzes the synthesis of GMP from XMP.</text>
</comment>
<dbReference type="CDD" id="cd01742">
    <property type="entry name" value="GATase1_GMP_Synthase"/>
    <property type="match status" value="1"/>
</dbReference>
<dbReference type="NCBIfam" id="TIGR00884">
    <property type="entry name" value="guaA_Cterm"/>
    <property type="match status" value="1"/>
</dbReference>
<dbReference type="CDD" id="cd01997">
    <property type="entry name" value="GMP_synthase_C"/>
    <property type="match status" value="1"/>
</dbReference>
<feature type="active site" description="Nucleophile" evidence="9">
    <location>
        <position position="88"/>
    </location>
</feature>
<keyword evidence="5 9" id="KW-0332">GMP biosynthesis</keyword>
<dbReference type="Gene3D" id="3.40.50.880">
    <property type="match status" value="1"/>
</dbReference>
<dbReference type="OrthoDB" id="9802219at2"/>
<dbReference type="PROSITE" id="PS51553">
    <property type="entry name" value="GMPS_ATP_PPASE"/>
    <property type="match status" value="1"/>
</dbReference>
<dbReference type="GO" id="GO:0003921">
    <property type="term" value="F:GMP synthase activity"/>
    <property type="evidence" value="ECO:0007669"/>
    <property type="project" value="InterPro"/>
</dbReference>
<comment type="catalytic activity">
    <reaction evidence="9">
        <text>XMP + L-glutamine + ATP + H2O = GMP + L-glutamate + AMP + diphosphate + 2 H(+)</text>
        <dbReference type="Rhea" id="RHEA:11680"/>
        <dbReference type="ChEBI" id="CHEBI:15377"/>
        <dbReference type="ChEBI" id="CHEBI:15378"/>
        <dbReference type="ChEBI" id="CHEBI:29985"/>
        <dbReference type="ChEBI" id="CHEBI:30616"/>
        <dbReference type="ChEBI" id="CHEBI:33019"/>
        <dbReference type="ChEBI" id="CHEBI:57464"/>
        <dbReference type="ChEBI" id="CHEBI:58115"/>
        <dbReference type="ChEBI" id="CHEBI:58359"/>
        <dbReference type="ChEBI" id="CHEBI:456215"/>
        <dbReference type="EC" id="6.3.5.2"/>
    </reaction>
</comment>
<dbReference type="FunFam" id="3.40.50.880:FF:000001">
    <property type="entry name" value="GMP synthase [glutamine-hydrolyzing]"/>
    <property type="match status" value="1"/>
</dbReference>
<dbReference type="InterPro" id="IPR014729">
    <property type="entry name" value="Rossmann-like_a/b/a_fold"/>
</dbReference>
<evidence type="ECO:0000256" key="9">
    <source>
        <dbReference type="HAMAP-Rule" id="MF_00344"/>
    </source>
</evidence>
<dbReference type="Pfam" id="PF00117">
    <property type="entry name" value="GATase"/>
    <property type="match status" value="1"/>
</dbReference>
<name>A0A6N6NPP2_9ACTN</name>